<sequence length="323" mass="35574">MLRYLFPSLFSIILLNTVVTVNAKTISSKNELNPIPQGGPTLVQAQLVPNYKDISYRDISATQKLDIYLPKNKKKSIPVVIYAHPGGFMFGDKTMASASIVQGILDSGFAFVSVNYRLSREAIFPATVQDFFAAVEYIKEHGNEYGLDSKNIVVYGESAGANIVALNGVAYDQPLFRSNLKNPNANVKPRAVIALYPPVDFNKIEEFTNNQNCKKGDSKEKLPSLEEIYIGGALKNHPEKVKQANPATYVSSKSSPFFLENGGKDCNIGTAQALLLKNTLKKYNVPVRYKLLPNAGHGGLEFETKQNVSLITEYLKSMVKNGL</sequence>
<dbReference type="PANTHER" id="PTHR48081:SF13">
    <property type="entry name" value="ALPHA_BETA HYDROLASE"/>
    <property type="match status" value="1"/>
</dbReference>
<dbReference type="Gene3D" id="3.40.50.1820">
    <property type="entry name" value="alpha/beta hydrolase"/>
    <property type="match status" value="1"/>
</dbReference>
<dbReference type="PANTHER" id="PTHR48081">
    <property type="entry name" value="AB HYDROLASE SUPERFAMILY PROTEIN C4A8.06C"/>
    <property type="match status" value="1"/>
</dbReference>
<evidence type="ECO:0000313" key="4">
    <source>
        <dbReference type="Proteomes" id="UP000233757"/>
    </source>
</evidence>
<reference evidence="3 4" key="1">
    <citation type="submission" date="2018-02" db="EMBL/GenBank/DDBJ databases">
        <title>Acinetobacter baumanii whole genome sequence.</title>
        <authorList>
            <person name="Qasim Z.J."/>
        </authorList>
    </citation>
    <scope>NUCLEOTIDE SEQUENCE [LARGE SCALE GENOMIC DNA]</scope>
    <source>
        <strain evidence="3 4">ZQ8</strain>
    </source>
</reference>
<dbReference type="GO" id="GO:0016787">
    <property type="term" value="F:hydrolase activity"/>
    <property type="evidence" value="ECO:0007669"/>
    <property type="project" value="UniProtKB-KW"/>
</dbReference>
<dbReference type="Pfam" id="PF20434">
    <property type="entry name" value="BD-FAE"/>
    <property type="match status" value="1"/>
</dbReference>
<proteinExistence type="predicted"/>
<dbReference type="EMBL" id="PHJU02000014">
    <property type="protein sequence ID" value="PQL84209.1"/>
    <property type="molecule type" value="Genomic_DNA"/>
</dbReference>
<dbReference type="AlphaFoldDB" id="A0AA45B8Z1"/>
<evidence type="ECO:0000259" key="2">
    <source>
        <dbReference type="Pfam" id="PF20434"/>
    </source>
</evidence>
<feature type="domain" description="BD-FAE-like" evidence="2">
    <location>
        <begin position="65"/>
        <end position="280"/>
    </location>
</feature>
<accession>A0AA45B8Z1</accession>
<organism evidence="3 4">
    <name type="scientific">Acinetobacter baumannii</name>
    <dbReference type="NCBI Taxonomy" id="470"/>
    <lineage>
        <taxon>Bacteria</taxon>
        <taxon>Pseudomonadati</taxon>
        <taxon>Pseudomonadota</taxon>
        <taxon>Gammaproteobacteria</taxon>
        <taxon>Moraxellales</taxon>
        <taxon>Moraxellaceae</taxon>
        <taxon>Acinetobacter</taxon>
        <taxon>Acinetobacter calcoaceticus/baumannii complex</taxon>
    </lineage>
</organism>
<evidence type="ECO:0000256" key="1">
    <source>
        <dbReference type="ARBA" id="ARBA00022801"/>
    </source>
</evidence>
<dbReference type="InterPro" id="IPR049492">
    <property type="entry name" value="BD-FAE-like_dom"/>
</dbReference>
<gene>
    <name evidence="3" type="ORF">CV954_005600</name>
</gene>
<dbReference type="RefSeq" id="WP_000947007.1">
    <property type="nucleotide sequence ID" value="NZ_PHJU02000014.1"/>
</dbReference>
<name>A0AA45B8Z1_ACIBA</name>
<dbReference type="Proteomes" id="UP000233757">
    <property type="component" value="Unassembled WGS sequence"/>
</dbReference>
<protein>
    <submittedName>
        <fullName evidence="3">Alpha/beta hydrolase</fullName>
    </submittedName>
</protein>
<dbReference type="SUPFAM" id="SSF53474">
    <property type="entry name" value="alpha/beta-Hydrolases"/>
    <property type="match status" value="1"/>
</dbReference>
<dbReference type="InterPro" id="IPR029058">
    <property type="entry name" value="AB_hydrolase_fold"/>
</dbReference>
<dbReference type="InterPro" id="IPR050300">
    <property type="entry name" value="GDXG_lipolytic_enzyme"/>
</dbReference>
<keyword evidence="1 3" id="KW-0378">Hydrolase</keyword>
<comment type="caution">
    <text evidence="3">The sequence shown here is derived from an EMBL/GenBank/DDBJ whole genome shotgun (WGS) entry which is preliminary data.</text>
</comment>
<evidence type="ECO:0000313" key="3">
    <source>
        <dbReference type="EMBL" id="PQL84209.1"/>
    </source>
</evidence>